<keyword evidence="7 13" id="KW-0472">Membrane</keyword>
<keyword evidence="5 13" id="KW-1133">Transmembrane helix</keyword>
<feature type="transmembrane region" description="Helical" evidence="13">
    <location>
        <begin position="270"/>
        <end position="288"/>
    </location>
</feature>
<dbReference type="Pfam" id="PF00001">
    <property type="entry name" value="7tm_1"/>
    <property type="match status" value="1"/>
</dbReference>
<dbReference type="GO" id="GO:0004875">
    <property type="term" value="F:complement receptor activity"/>
    <property type="evidence" value="ECO:0007669"/>
    <property type="project" value="TreeGrafter"/>
</dbReference>
<dbReference type="FunFam" id="1.20.1070.10:FF:000109">
    <property type="entry name" value="Leukotriene B4 receptor"/>
    <property type="match status" value="1"/>
</dbReference>
<evidence type="ECO:0000256" key="7">
    <source>
        <dbReference type="ARBA" id="ARBA00023136"/>
    </source>
</evidence>
<evidence type="ECO:0000256" key="6">
    <source>
        <dbReference type="ARBA" id="ARBA00023040"/>
    </source>
</evidence>
<sequence length="413" mass="46538">MAHNQTIPQIIPPSLTKPPLSLSPFSSTTPPSLFLSASNHVLNTTMSVFATNQSIVGNTTSTTVGALILGLVFLLGVPGNLFIIWSILARARRRSVTTLLILNLAVADGSLMALTPFFIVYLVKKTWIFGDIMCKILFYLCLANMYASIQLIMLMSLHRLVAVVWPRRVAALAGRKAVLRAVLVLWILVLVSSIPALLFRHKLTATYPNGRSRMVCESFHKKQSQVVLQYTLETVLGFVVPYGLIVGSYICILRRIRQTRFRRRIHSEKLILTIVVTFGIFWLPYHVINIVQTGPYLAVLPCGHISPGIHQQLCQPGPLHLRRQVLYPAGRLCLHGPSVRGHCAGLWDQEEPTEQPEQPRERQGCRGAERKGRRARIHDQRQCCEPHLCETCEKCQIVTLWAGSWTLWWQNLF</sequence>
<evidence type="ECO:0000256" key="1">
    <source>
        <dbReference type="ARBA" id="ARBA00004651"/>
    </source>
</evidence>
<evidence type="ECO:0000256" key="12">
    <source>
        <dbReference type="SAM" id="MobiDB-lite"/>
    </source>
</evidence>
<proteinExistence type="inferred from homology"/>
<dbReference type="Gene3D" id="1.20.1070.10">
    <property type="entry name" value="Rhodopsin 7-helix transmembrane proteins"/>
    <property type="match status" value="1"/>
</dbReference>
<feature type="transmembrane region" description="Helical" evidence="13">
    <location>
        <begin position="227"/>
        <end position="250"/>
    </location>
</feature>
<protein>
    <submittedName>
        <fullName evidence="15">Leukotriene B4 receptor 2a</fullName>
    </submittedName>
</protein>
<feature type="transmembrane region" description="Helical" evidence="13">
    <location>
        <begin position="64"/>
        <end position="88"/>
    </location>
</feature>
<accession>A0A8C7Q0E1</accession>
<dbReference type="GO" id="GO:0006954">
    <property type="term" value="P:inflammatory response"/>
    <property type="evidence" value="ECO:0007669"/>
    <property type="project" value="TreeGrafter"/>
</dbReference>
<feature type="domain" description="G-protein coupled receptors family 1 profile" evidence="14">
    <location>
        <begin position="79"/>
        <end position="291"/>
    </location>
</feature>
<dbReference type="GO" id="GO:0007200">
    <property type="term" value="P:phospholipase C-activating G protein-coupled receptor signaling pathway"/>
    <property type="evidence" value="ECO:0007669"/>
    <property type="project" value="TreeGrafter"/>
</dbReference>
<dbReference type="PROSITE" id="PS50262">
    <property type="entry name" value="G_PROTEIN_RECEP_F1_2"/>
    <property type="match status" value="1"/>
</dbReference>
<dbReference type="PANTHER" id="PTHR24225:SF72">
    <property type="entry name" value="G-PROTEIN COUPLED RECEPTORS FAMILY 1 PROFILE DOMAIN-CONTAINING PROTEIN-RELATED"/>
    <property type="match status" value="1"/>
</dbReference>
<evidence type="ECO:0000256" key="10">
    <source>
        <dbReference type="ARBA" id="ARBA00023224"/>
    </source>
</evidence>
<dbReference type="InterPro" id="IPR017452">
    <property type="entry name" value="GPCR_Rhodpsn_7TM"/>
</dbReference>
<evidence type="ECO:0000256" key="13">
    <source>
        <dbReference type="SAM" id="Phobius"/>
    </source>
</evidence>
<evidence type="ECO:0000256" key="4">
    <source>
        <dbReference type="ARBA" id="ARBA00022692"/>
    </source>
</evidence>
<organism evidence="15 16">
    <name type="scientific">Oncorhynchus mykiss</name>
    <name type="common">Rainbow trout</name>
    <name type="synonym">Salmo gairdneri</name>
    <dbReference type="NCBI Taxonomy" id="8022"/>
    <lineage>
        <taxon>Eukaryota</taxon>
        <taxon>Metazoa</taxon>
        <taxon>Chordata</taxon>
        <taxon>Craniata</taxon>
        <taxon>Vertebrata</taxon>
        <taxon>Euteleostomi</taxon>
        <taxon>Actinopterygii</taxon>
        <taxon>Neopterygii</taxon>
        <taxon>Teleostei</taxon>
        <taxon>Protacanthopterygii</taxon>
        <taxon>Salmoniformes</taxon>
        <taxon>Salmonidae</taxon>
        <taxon>Salmoninae</taxon>
        <taxon>Oncorhynchus</taxon>
    </lineage>
</organism>
<dbReference type="GO" id="GO:0005886">
    <property type="term" value="C:plasma membrane"/>
    <property type="evidence" value="ECO:0007669"/>
    <property type="project" value="UniProtKB-SubCell"/>
</dbReference>
<keyword evidence="8" id="KW-0675">Receptor</keyword>
<reference evidence="15" key="1">
    <citation type="submission" date="2020-07" db="EMBL/GenBank/DDBJ databases">
        <title>A long reads based de novo assembly of the rainbow trout Arlee double haploid line genome.</title>
        <authorList>
            <person name="Gao G."/>
            <person name="Palti Y."/>
        </authorList>
    </citation>
    <scope>NUCLEOTIDE SEQUENCE [LARGE SCALE GENOMIC DNA]</scope>
</reference>
<evidence type="ECO:0000313" key="16">
    <source>
        <dbReference type="Proteomes" id="UP000694395"/>
    </source>
</evidence>
<feature type="transmembrane region" description="Helical" evidence="13">
    <location>
        <begin position="136"/>
        <end position="157"/>
    </location>
</feature>
<dbReference type="GO" id="GO:0007204">
    <property type="term" value="P:positive regulation of cytosolic calcium ion concentration"/>
    <property type="evidence" value="ECO:0007669"/>
    <property type="project" value="TreeGrafter"/>
</dbReference>
<reference evidence="15" key="3">
    <citation type="submission" date="2025-09" db="UniProtKB">
        <authorList>
            <consortium name="Ensembl"/>
        </authorList>
    </citation>
    <scope>IDENTIFICATION</scope>
</reference>
<evidence type="ECO:0000256" key="9">
    <source>
        <dbReference type="ARBA" id="ARBA00023180"/>
    </source>
</evidence>
<feature type="region of interest" description="Disordered" evidence="12">
    <location>
        <begin position="350"/>
        <end position="371"/>
    </location>
</feature>
<keyword evidence="10" id="KW-0807">Transducer</keyword>
<keyword evidence="6" id="KW-0297">G-protein coupled receptor</keyword>
<dbReference type="Ensembl" id="ENSOMYT00000032574.2">
    <property type="protein sequence ID" value="ENSOMYP00000029866.2"/>
    <property type="gene ID" value="ENSOMYG00000013988.2"/>
</dbReference>
<evidence type="ECO:0000259" key="14">
    <source>
        <dbReference type="PROSITE" id="PS50262"/>
    </source>
</evidence>
<keyword evidence="16" id="KW-1185">Reference proteome</keyword>
<dbReference type="PRINTS" id="PR00237">
    <property type="entry name" value="GPCRRHODOPSN"/>
</dbReference>
<dbReference type="SUPFAM" id="SSF81321">
    <property type="entry name" value="Family A G protein-coupled receptor-like"/>
    <property type="match status" value="1"/>
</dbReference>
<comment type="subcellular location">
    <subcellularLocation>
        <location evidence="1">Cell membrane</location>
        <topology evidence="1">Multi-pass membrane protein</topology>
    </subcellularLocation>
</comment>
<dbReference type="GeneTree" id="ENSGT00950000182966"/>
<gene>
    <name evidence="15" type="primary">LOC110531561</name>
</gene>
<evidence type="ECO:0000256" key="2">
    <source>
        <dbReference type="ARBA" id="ARBA00022475"/>
    </source>
</evidence>
<feature type="transmembrane region" description="Helical" evidence="13">
    <location>
        <begin position="100"/>
        <end position="124"/>
    </location>
</feature>
<keyword evidence="3" id="KW-0597">Phosphoprotein</keyword>
<comment type="similarity">
    <text evidence="11">Belongs to the chemokine-like receptor (CMKLR) family.</text>
</comment>
<keyword evidence="9" id="KW-0325">Glycoprotein</keyword>
<dbReference type="InterPro" id="IPR000826">
    <property type="entry name" value="Formyl_rcpt-rel"/>
</dbReference>
<reference evidence="15" key="2">
    <citation type="submission" date="2025-08" db="UniProtKB">
        <authorList>
            <consortium name="Ensembl"/>
        </authorList>
    </citation>
    <scope>IDENTIFICATION</scope>
</reference>
<feature type="transmembrane region" description="Helical" evidence="13">
    <location>
        <begin position="178"/>
        <end position="199"/>
    </location>
</feature>
<dbReference type="GO" id="GO:0004974">
    <property type="term" value="F:leukotriene receptor activity"/>
    <property type="evidence" value="ECO:0007669"/>
    <property type="project" value="UniProtKB-ARBA"/>
</dbReference>
<feature type="compositionally biased region" description="Basic and acidic residues" evidence="12">
    <location>
        <begin position="357"/>
        <end position="370"/>
    </location>
</feature>
<evidence type="ECO:0000313" key="15">
    <source>
        <dbReference type="Ensembl" id="ENSOMYP00000029866.2"/>
    </source>
</evidence>
<name>A0A8C7Q0E1_ONCMY</name>
<dbReference type="InterPro" id="IPR000276">
    <property type="entry name" value="GPCR_Rhodpsn"/>
</dbReference>
<evidence type="ECO:0000256" key="8">
    <source>
        <dbReference type="ARBA" id="ARBA00023170"/>
    </source>
</evidence>
<evidence type="ECO:0000256" key="11">
    <source>
        <dbReference type="ARBA" id="ARBA00025736"/>
    </source>
</evidence>
<keyword evidence="2" id="KW-1003">Cell membrane</keyword>
<evidence type="ECO:0000256" key="5">
    <source>
        <dbReference type="ARBA" id="ARBA00022989"/>
    </source>
</evidence>
<evidence type="ECO:0000256" key="3">
    <source>
        <dbReference type="ARBA" id="ARBA00022553"/>
    </source>
</evidence>
<dbReference type="AlphaFoldDB" id="A0A8C7Q0E1"/>
<keyword evidence="4 13" id="KW-0812">Transmembrane</keyword>
<dbReference type="PANTHER" id="PTHR24225">
    <property type="entry name" value="CHEMOTACTIC RECEPTOR"/>
    <property type="match status" value="1"/>
</dbReference>
<dbReference type="Proteomes" id="UP000694395">
    <property type="component" value="Chromosome 9"/>
</dbReference>